<sequence>SLENTPIGRPRHTYLRTRLSHPKFISDCTLWAAFAILYYDYLLTFKDEVGRYWTKPSTWTLGTVLFFINRYSPIFGYIPVVLLSFWSWPTPNRLKVCFGLNQYHQYLLVFVQIIVGCIAALRTYAIYACSRFILVLILSVGLGMGAYGLFSVLSQHSTPFTLSDLPPTGCQVPATPPILSSTMISRLMFNLRDPKLLCNVRDSQVRSAVSQLIFEIGCDTHANSRETEHERSEDGSV</sequence>
<name>A0A9P5NDD4_GYMJU</name>
<feature type="transmembrane region" description="Helical" evidence="1">
    <location>
        <begin position="132"/>
        <end position="153"/>
    </location>
</feature>
<feature type="domain" description="DUF6533" evidence="2">
    <location>
        <begin position="31"/>
        <end position="75"/>
    </location>
</feature>
<dbReference type="Proteomes" id="UP000724874">
    <property type="component" value="Unassembled WGS sequence"/>
</dbReference>
<proteinExistence type="predicted"/>
<dbReference type="Pfam" id="PF20151">
    <property type="entry name" value="DUF6533"/>
    <property type="match status" value="1"/>
</dbReference>
<accession>A0A9P5NDD4</accession>
<dbReference type="OrthoDB" id="2745134at2759"/>
<feature type="non-terminal residue" evidence="3">
    <location>
        <position position="237"/>
    </location>
</feature>
<protein>
    <recommendedName>
        <fullName evidence="2">DUF6533 domain-containing protein</fullName>
    </recommendedName>
</protein>
<gene>
    <name evidence="3" type="ORF">CPB84DRAFT_1792093</name>
</gene>
<dbReference type="EMBL" id="JADNYJ010000135">
    <property type="protein sequence ID" value="KAF8881029.1"/>
    <property type="molecule type" value="Genomic_DNA"/>
</dbReference>
<evidence type="ECO:0000313" key="4">
    <source>
        <dbReference type="Proteomes" id="UP000724874"/>
    </source>
</evidence>
<keyword evidence="1" id="KW-1133">Transmembrane helix</keyword>
<evidence type="ECO:0000259" key="2">
    <source>
        <dbReference type="Pfam" id="PF20151"/>
    </source>
</evidence>
<keyword evidence="4" id="KW-1185">Reference proteome</keyword>
<feature type="transmembrane region" description="Helical" evidence="1">
    <location>
        <begin position="64"/>
        <end position="86"/>
    </location>
</feature>
<keyword evidence="1" id="KW-0812">Transmembrane</keyword>
<feature type="transmembrane region" description="Helical" evidence="1">
    <location>
        <begin position="106"/>
        <end position="125"/>
    </location>
</feature>
<dbReference type="InterPro" id="IPR045340">
    <property type="entry name" value="DUF6533"/>
</dbReference>
<dbReference type="AlphaFoldDB" id="A0A9P5NDD4"/>
<reference evidence="3" key="1">
    <citation type="submission" date="2020-11" db="EMBL/GenBank/DDBJ databases">
        <authorList>
            <consortium name="DOE Joint Genome Institute"/>
            <person name="Ahrendt S."/>
            <person name="Riley R."/>
            <person name="Andreopoulos W."/>
            <person name="LaButti K."/>
            <person name="Pangilinan J."/>
            <person name="Ruiz-duenas F.J."/>
            <person name="Barrasa J.M."/>
            <person name="Sanchez-Garcia M."/>
            <person name="Camarero S."/>
            <person name="Miyauchi S."/>
            <person name="Serrano A."/>
            <person name="Linde D."/>
            <person name="Babiker R."/>
            <person name="Drula E."/>
            <person name="Ayuso-Fernandez I."/>
            <person name="Pacheco R."/>
            <person name="Padilla G."/>
            <person name="Ferreira P."/>
            <person name="Barriuso J."/>
            <person name="Kellner H."/>
            <person name="Castanera R."/>
            <person name="Alfaro M."/>
            <person name="Ramirez L."/>
            <person name="Pisabarro A.G."/>
            <person name="Kuo A."/>
            <person name="Tritt A."/>
            <person name="Lipzen A."/>
            <person name="He G."/>
            <person name="Yan M."/>
            <person name="Ng V."/>
            <person name="Cullen D."/>
            <person name="Martin F."/>
            <person name="Rosso M.-N."/>
            <person name="Henrissat B."/>
            <person name="Hibbett D."/>
            <person name="Martinez A.T."/>
            <person name="Grigoriev I.V."/>
        </authorList>
    </citation>
    <scope>NUCLEOTIDE SEQUENCE</scope>
    <source>
        <strain evidence="3">AH 44721</strain>
    </source>
</reference>
<evidence type="ECO:0000313" key="3">
    <source>
        <dbReference type="EMBL" id="KAF8881029.1"/>
    </source>
</evidence>
<keyword evidence="1" id="KW-0472">Membrane</keyword>
<feature type="transmembrane region" description="Helical" evidence="1">
    <location>
        <begin position="24"/>
        <end position="43"/>
    </location>
</feature>
<organism evidence="3 4">
    <name type="scientific">Gymnopilus junonius</name>
    <name type="common">Spectacular rustgill mushroom</name>
    <name type="synonym">Gymnopilus spectabilis subsp. junonius</name>
    <dbReference type="NCBI Taxonomy" id="109634"/>
    <lineage>
        <taxon>Eukaryota</taxon>
        <taxon>Fungi</taxon>
        <taxon>Dikarya</taxon>
        <taxon>Basidiomycota</taxon>
        <taxon>Agaricomycotina</taxon>
        <taxon>Agaricomycetes</taxon>
        <taxon>Agaricomycetidae</taxon>
        <taxon>Agaricales</taxon>
        <taxon>Agaricineae</taxon>
        <taxon>Hymenogastraceae</taxon>
        <taxon>Gymnopilus</taxon>
    </lineage>
</organism>
<comment type="caution">
    <text evidence="3">The sequence shown here is derived from an EMBL/GenBank/DDBJ whole genome shotgun (WGS) entry which is preliminary data.</text>
</comment>
<evidence type="ECO:0000256" key="1">
    <source>
        <dbReference type="SAM" id="Phobius"/>
    </source>
</evidence>